<sequence>MVYGTSCPEDVGLASAVVVPSVINANTSISGVVEAMRDNCGRECEEETVEDLQNDDMPVSGTSDKMVAVCWSEVFVMRETMRVKVF</sequence>
<accession>A0A0N4XH50</accession>
<organism evidence="3">
    <name type="scientific">Nippostrongylus brasiliensis</name>
    <name type="common">Rat hookworm</name>
    <dbReference type="NCBI Taxonomy" id="27835"/>
    <lineage>
        <taxon>Eukaryota</taxon>
        <taxon>Metazoa</taxon>
        <taxon>Ecdysozoa</taxon>
        <taxon>Nematoda</taxon>
        <taxon>Chromadorea</taxon>
        <taxon>Rhabditida</taxon>
        <taxon>Rhabditina</taxon>
        <taxon>Rhabditomorpha</taxon>
        <taxon>Strongyloidea</taxon>
        <taxon>Heligmosomidae</taxon>
        <taxon>Nippostrongylus</taxon>
    </lineage>
</organism>
<dbReference type="AlphaFoldDB" id="A0A0N4XH50"/>
<evidence type="ECO:0000313" key="3">
    <source>
        <dbReference type="WBParaSite" id="NBR_0000185201-mRNA-1"/>
    </source>
</evidence>
<reference evidence="3" key="1">
    <citation type="submission" date="2017-02" db="UniProtKB">
        <authorList>
            <consortium name="WormBaseParasite"/>
        </authorList>
    </citation>
    <scope>IDENTIFICATION</scope>
</reference>
<dbReference type="WBParaSite" id="NBR_0000185201-mRNA-1">
    <property type="protein sequence ID" value="NBR_0000185201-mRNA-1"/>
    <property type="gene ID" value="NBR_0000185201"/>
</dbReference>
<name>A0A0N4XH50_NIPBR</name>
<keyword evidence="2" id="KW-1185">Reference proteome</keyword>
<gene>
    <name evidence="1" type="ORF">NBR_LOCUS1853</name>
</gene>
<evidence type="ECO:0000313" key="2">
    <source>
        <dbReference type="Proteomes" id="UP000271162"/>
    </source>
</evidence>
<protein>
    <submittedName>
        <fullName evidence="3">Glycos_transf_1 domain-containing protein</fullName>
    </submittedName>
</protein>
<reference evidence="1 2" key="2">
    <citation type="submission" date="2018-11" db="EMBL/GenBank/DDBJ databases">
        <authorList>
            <consortium name="Pathogen Informatics"/>
        </authorList>
    </citation>
    <scope>NUCLEOTIDE SEQUENCE [LARGE SCALE GENOMIC DNA]</scope>
</reference>
<dbReference type="EMBL" id="UYSL01001727">
    <property type="protein sequence ID" value="VDL65442.1"/>
    <property type="molecule type" value="Genomic_DNA"/>
</dbReference>
<evidence type="ECO:0000313" key="1">
    <source>
        <dbReference type="EMBL" id="VDL65442.1"/>
    </source>
</evidence>
<proteinExistence type="predicted"/>
<dbReference type="Proteomes" id="UP000271162">
    <property type="component" value="Unassembled WGS sequence"/>
</dbReference>